<dbReference type="InterPro" id="IPR000276">
    <property type="entry name" value="GPCR_Rhodpsn"/>
</dbReference>
<evidence type="ECO:0000259" key="15">
    <source>
        <dbReference type="PROSITE" id="PS50262"/>
    </source>
</evidence>
<name>A0A9Q1IKI0_SYNKA</name>
<feature type="transmembrane region" description="Helical" evidence="14">
    <location>
        <begin position="194"/>
        <end position="215"/>
    </location>
</feature>
<protein>
    <recommendedName>
        <fullName evidence="14">Olfactory receptor</fullName>
    </recommendedName>
</protein>
<evidence type="ECO:0000256" key="4">
    <source>
        <dbReference type="ARBA" id="ARBA00022692"/>
    </source>
</evidence>
<feature type="transmembrane region" description="Helical" evidence="14">
    <location>
        <begin position="57"/>
        <end position="77"/>
    </location>
</feature>
<dbReference type="GO" id="GO:0005549">
    <property type="term" value="F:odorant binding"/>
    <property type="evidence" value="ECO:0007669"/>
    <property type="project" value="TreeGrafter"/>
</dbReference>
<keyword evidence="9" id="KW-1015">Disulfide bond</keyword>
<sequence length="313" mass="36154">MENSSTIKVLTLSGLQEARMYRYIYFFFTLFIYLLIFFVNLTLILTICLERGLHEPMYILLCNLCINGLCGTAGFYPKILLDILSDVHVIVYSGCLAQACVIYTSVMCEISLLTVMSYDRYVAICRPLQCHTIMTPLMVRRLLLYAWLLPIALTLVALILTLRLPLCRSHIDKLYCDNGFIWKLSCVPTTLNSMWGIFIVSLQILNLLLILYTYWQIVRVCLRSSEGKVKFMETCVPHLASMASFITAVLFDYMYSRHNSKAFPLSLRNFMAVEFLVIPPLLNPIAYGLKMKLIRTRVRKLFSKFTNTDWSEK</sequence>
<dbReference type="GO" id="GO:0004984">
    <property type="term" value="F:olfactory receptor activity"/>
    <property type="evidence" value="ECO:0007669"/>
    <property type="project" value="InterPro"/>
</dbReference>
<evidence type="ECO:0000256" key="3">
    <source>
        <dbReference type="ARBA" id="ARBA00022606"/>
    </source>
</evidence>
<dbReference type="PROSITE" id="PS00237">
    <property type="entry name" value="G_PROTEIN_RECEP_F1_1"/>
    <property type="match status" value="1"/>
</dbReference>
<organism evidence="16 17">
    <name type="scientific">Synaphobranchus kaupii</name>
    <name type="common">Kaup's arrowtooth eel</name>
    <dbReference type="NCBI Taxonomy" id="118154"/>
    <lineage>
        <taxon>Eukaryota</taxon>
        <taxon>Metazoa</taxon>
        <taxon>Chordata</taxon>
        <taxon>Craniata</taxon>
        <taxon>Vertebrata</taxon>
        <taxon>Euteleostomi</taxon>
        <taxon>Actinopterygii</taxon>
        <taxon>Neopterygii</taxon>
        <taxon>Teleostei</taxon>
        <taxon>Anguilliformes</taxon>
        <taxon>Synaphobranchidae</taxon>
        <taxon>Synaphobranchus</taxon>
    </lineage>
</organism>
<dbReference type="PROSITE" id="PS50262">
    <property type="entry name" value="G_PROTEIN_RECEP_F1_2"/>
    <property type="match status" value="1"/>
</dbReference>
<feature type="transmembrane region" description="Helical" evidence="14">
    <location>
        <begin position="267"/>
        <end position="289"/>
    </location>
</feature>
<dbReference type="PANTHER" id="PTHR26451">
    <property type="entry name" value="G_PROTEIN_RECEP_F1_2 DOMAIN-CONTAINING PROTEIN"/>
    <property type="match status" value="1"/>
</dbReference>
<comment type="similarity">
    <text evidence="13">Belongs to the G-protein coupled receptor 1 family.</text>
</comment>
<evidence type="ECO:0000256" key="9">
    <source>
        <dbReference type="ARBA" id="ARBA00023157"/>
    </source>
</evidence>
<keyword evidence="11" id="KW-0325">Glycoprotein</keyword>
<comment type="caution">
    <text evidence="16">The sequence shown here is derived from an EMBL/GenBank/DDBJ whole genome shotgun (WGS) entry which is preliminary data.</text>
</comment>
<feature type="transmembrane region" description="Helical" evidence="14">
    <location>
        <begin position="236"/>
        <end position="255"/>
    </location>
</feature>
<accession>A0A9Q1IKI0</accession>
<keyword evidence="8 14" id="KW-0472">Membrane</keyword>
<dbReference type="PRINTS" id="PR00245">
    <property type="entry name" value="OLFACTORYR"/>
</dbReference>
<keyword evidence="12 13" id="KW-0807">Transducer</keyword>
<feature type="domain" description="G-protein coupled receptors family 1 profile" evidence="15">
    <location>
        <begin position="39"/>
        <end position="287"/>
    </location>
</feature>
<dbReference type="GO" id="GO:0005886">
    <property type="term" value="C:plasma membrane"/>
    <property type="evidence" value="ECO:0007669"/>
    <property type="project" value="UniProtKB-SubCell"/>
</dbReference>
<keyword evidence="4 13" id="KW-0812">Transmembrane</keyword>
<dbReference type="Gene3D" id="1.20.1070.10">
    <property type="entry name" value="Rhodopsin 7-helix transmembrane proteins"/>
    <property type="match status" value="1"/>
</dbReference>
<dbReference type="FunFam" id="1.20.1070.10:FF:000024">
    <property type="entry name" value="Olfactory receptor"/>
    <property type="match status" value="1"/>
</dbReference>
<evidence type="ECO:0000256" key="2">
    <source>
        <dbReference type="ARBA" id="ARBA00022475"/>
    </source>
</evidence>
<keyword evidence="5 14" id="KW-0552">Olfaction</keyword>
<keyword evidence="7 13" id="KW-0297">G-protein coupled receptor</keyword>
<dbReference type="EMBL" id="JAINUF010000014">
    <property type="protein sequence ID" value="KAJ8342809.1"/>
    <property type="molecule type" value="Genomic_DNA"/>
</dbReference>
<keyword evidence="10 13" id="KW-0675">Receptor</keyword>
<evidence type="ECO:0000256" key="6">
    <source>
        <dbReference type="ARBA" id="ARBA00022989"/>
    </source>
</evidence>
<evidence type="ECO:0000256" key="14">
    <source>
        <dbReference type="RuleBase" id="RU363047"/>
    </source>
</evidence>
<evidence type="ECO:0000256" key="8">
    <source>
        <dbReference type="ARBA" id="ARBA00023136"/>
    </source>
</evidence>
<comment type="subcellular location">
    <subcellularLocation>
        <location evidence="1 14">Cell membrane</location>
        <topology evidence="1 14">Multi-pass membrane protein</topology>
    </subcellularLocation>
</comment>
<dbReference type="PANTHER" id="PTHR26451:SF871">
    <property type="entry name" value="ODORANT RECEPTOR-RELATED"/>
    <property type="match status" value="1"/>
</dbReference>
<evidence type="ECO:0000256" key="1">
    <source>
        <dbReference type="ARBA" id="ARBA00004651"/>
    </source>
</evidence>
<evidence type="ECO:0000256" key="12">
    <source>
        <dbReference type="ARBA" id="ARBA00023224"/>
    </source>
</evidence>
<keyword evidence="3 14" id="KW-0716">Sensory transduction</keyword>
<dbReference type="GO" id="GO:0004930">
    <property type="term" value="F:G protein-coupled receptor activity"/>
    <property type="evidence" value="ECO:0007669"/>
    <property type="project" value="UniProtKB-KW"/>
</dbReference>
<dbReference type="SUPFAM" id="SSF81321">
    <property type="entry name" value="Family A G protein-coupled receptor-like"/>
    <property type="match status" value="1"/>
</dbReference>
<evidence type="ECO:0000256" key="11">
    <source>
        <dbReference type="ARBA" id="ARBA00023180"/>
    </source>
</evidence>
<dbReference type="InterPro" id="IPR017452">
    <property type="entry name" value="GPCR_Rhodpsn_7TM"/>
</dbReference>
<evidence type="ECO:0000256" key="7">
    <source>
        <dbReference type="ARBA" id="ARBA00023040"/>
    </source>
</evidence>
<dbReference type="AlphaFoldDB" id="A0A9Q1IKI0"/>
<reference evidence="16" key="1">
    <citation type="journal article" date="2023" name="Science">
        <title>Genome structures resolve the early diversification of teleost fishes.</title>
        <authorList>
            <person name="Parey E."/>
            <person name="Louis A."/>
            <person name="Montfort J."/>
            <person name="Bouchez O."/>
            <person name="Roques C."/>
            <person name="Iampietro C."/>
            <person name="Lluch J."/>
            <person name="Castinel A."/>
            <person name="Donnadieu C."/>
            <person name="Desvignes T."/>
            <person name="Floi Bucao C."/>
            <person name="Jouanno E."/>
            <person name="Wen M."/>
            <person name="Mejri S."/>
            <person name="Dirks R."/>
            <person name="Jansen H."/>
            <person name="Henkel C."/>
            <person name="Chen W.J."/>
            <person name="Zahm M."/>
            <person name="Cabau C."/>
            <person name="Klopp C."/>
            <person name="Thompson A.W."/>
            <person name="Robinson-Rechavi M."/>
            <person name="Braasch I."/>
            <person name="Lecointre G."/>
            <person name="Bobe J."/>
            <person name="Postlethwait J.H."/>
            <person name="Berthelot C."/>
            <person name="Roest Crollius H."/>
            <person name="Guiguen Y."/>
        </authorList>
    </citation>
    <scope>NUCLEOTIDE SEQUENCE</scope>
    <source>
        <strain evidence="16">WJC10195</strain>
    </source>
</reference>
<keyword evidence="2 14" id="KW-1003">Cell membrane</keyword>
<proteinExistence type="inferred from homology"/>
<evidence type="ECO:0000256" key="5">
    <source>
        <dbReference type="ARBA" id="ARBA00022725"/>
    </source>
</evidence>
<evidence type="ECO:0000256" key="13">
    <source>
        <dbReference type="RuleBase" id="RU000688"/>
    </source>
</evidence>
<dbReference type="PRINTS" id="PR00237">
    <property type="entry name" value="GPCRRHODOPSN"/>
</dbReference>
<dbReference type="Proteomes" id="UP001152622">
    <property type="component" value="Chromosome 14"/>
</dbReference>
<feature type="transmembrane region" description="Helical" evidence="14">
    <location>
        <begin position="142"/>
        <end position="164"/>
    </location>
</feature>
<feature type="transmembrane region" description="Helical" evidence="14">
    <location>
        <begin position="23"/>
        <end position="45"/>
    </location>
</feature>
<evidence type="ECO:0000313" key="16">
    <source>
        <dbReference type="EMBL" id="KAJ8342809.1"/>
    </source>
</evidence>
<evidence type="ECO:0000313" key="17">
    <source>
        <dbReference type="Proteomes" id="UP001152622"/>
    </source>
</evidence>
<dbReference type="InterPro" id="IPR052921">
    <property type="entry name" value="GPCR1_Superfamily_Member"/>
</dbReference>
<dbReference type="InterPro" id="IPR000725">
    <property type="entry name" value="Olfact_rcpt"/>
</dbReference>
<gene>
    <name evidence="16" type="ORF">SKAU_G00327370</name>
</gene>
<dbReference type="OrthoDB" id="6151005at2759"/>
<keyword evidence="6 14" id="KW-1133">Transmembrane helix</keyword>
<evidence type="ECO:0000256" key="10">
    <source>
        <dbReference type="ARBA" id="ARBA00023170"/>
    </source>
</evidence>
<feature type="transmembrane region" description="Helical" evidence="14">
    <location>
        <begin position="89"/>
        <end position="116"/>
    </location>
</feature>
<dbReference type="Pfam" id="PF13853">
    <property type="entry name" value="7tm_4"/>
    <property type="match status" value="1"/>
</dbReference>
<keyword evidence="17" id="KW-1185">Reference proteome</keyword>